<sequence>MDKATVASETDYLPEKATVEHVVESDIPQVSDVPQISGIPQVDVNPPNGTTTGSQAQPTEPVVPISVLLFSGPPGPKDCRGTATINIQLPKPGSQHSTPKCYNVPGVAQCGTFIANMDDGCQARLFNEPNCLTFANLAVFTPEQRAVGGLLRSIEITCGIKGVTPAPLNLPGLKLPPNAQQAVGK</sequence>
<name>A0AAX6MWF7_9PEZI</name>
<evidence type="ECO:0000313" key="2">
    <source>
        <dbReference type="EMBL" id="KAK6956834.1"/>
    </source>
</evidence>
<comment type="caution">
    <text evidence="2">The sequence shown here is derived from an EMBL/GenBank/DDBJ whole genome shotgun (WGS) entry which is preliminary data.</text>
</comment>
<evidence type="ECO:0000256" key="1">
    <source>
        <dbReference type="SAM" id="MobiDB-lite"/>
    </source>
</evidence>
<accession>A0AAX6MWF7</accession>
<dbReference type="Proteomes" id="UP001369815">
    <property type="component" value="Unassembled WGS sequence"/>
</dbReference>
<dbReference type="EMBL" id="JBANMG010000002">
    <property type="protein sequence ID" value="KAK6956834.1"/>
    <property type="molecule type" value="Genomic_DNA"/>
</dbReference>
<protein>
    <submittedName>
        <fullName evidence="2">Uncharacterized protein</fullName>
    </submittedName>
</protein>
<reference evidence="2 3" key="1">
    <citation type="journal article" date="2024" name="Front Chem Biol">
        <title>Unveiling the potential of Daldinia eschscholtzii MFLUCC 19-0629 through bioactivity and bioinformatics studies for enhanced sustainable agriculture production.</title>
        <authorList>
            <person name="Brooks S."/>
            <person name="Weaver J.A."/>
            <person name="Klomchit A."/>
            <person name="Alharthi S.A."/>
            <person name="Onlamun T."/>
            <person name="Nurani R."/>
            <person name="Vong T.K."/>
            <person name="Alberti F."/>
            <person name="Greco C."/>
        </authorList>
    </citation>
    <scope>NUCLEOTIDE SEQUENCE [LARGE SCALE GENOMIC DNA]</scope>
    <source>
        <strain evidence="2">MFLUCC 19-0629</strain>
    </source>
</reference>
<proteinExistence type="predicted"/>
<evidence type="ECO:0000313" key="3">
    <source>
        <dbReference type="Proteomes" id="UP001369815"/>
    </source>
</evidence>
<keyword evidence="3" id="KW-1185">Reference proteome</keyword>
<gene>
    <name evidence="2" type="ORF">Daesc_002115</name>
</gene>
<feature type="compositionally biased region" description="Polar residues" evidence="1">
    <location>
        <begin position="47"/>
        <end position="58"/>
    </location>
</feature>
<dbReference type="AlphaFoldDB" id="A0AAX6MWF7"/>
<feature type="region of interest" description="Disordered" evidence="1">
    <location>
        <begin position="36"/>
        <end position="58"/>
    </location>
</feature>
<organism evidence="2 3">
    <name type="scientific">Daldinia eschscholtzii</name>
    <dbReference type="NCBI Taxonomy" id="292717"/>
    <lineage>
        <taxon>Eukaryota</taxon>
        <taxon>Fungi</taxon>
        <taxon>Dikarya</taxon>
        <taxon>Ascomycota</taxon>
        <taxon>Pezizomycotina</taxon>
        <taxon>Sordariomycetes</taxon>
        <taxon>Xylariomycetidae</taxon>
        <taxon>Xylariales</taxon>
        <taxon>Hypoxylaceae</taxon>
        <taxon>Daldinia</taxon>
    </lineage>
</organism>